<reference evidence="5" key="2">
    <citation type="submission" date="2020-04" db="EMBL/GenBank/DDBJ databases">
        <authorList>
            <consortium name="NCBI Genome Project"/>
        </authorList>
    </citation>
    <scope>NUCLEOTIDE SEQUENCE</scope>
    <source>
        <strain evidence="5">CBS 304.34</strain>
    </source>
</reference>
<dbReference type="NCBIfam" id="TIGR01428">
    <property type="entry name" value="HAD_type_II"/>
    <property type="match status" value="1"/>
</dbReference>
<dbReference type="NCBIfam" id="TIGR01493">
    <property type="entry name" value="HAD-SF-IA-v2"/>
    <property type="match status" value="1"/>
</dbReference>
<evidence type="ECO:0000256" key="1">
    <source>
        <dbReference type="ARBA" id="ARBA00008106"/>
    </source>
</evidence>
<dbReference type="InterPro" id="IPR036412">
    <property type="entry name" value="HAD-like_sf"/>
</dbReference>
<evidence type="ECO:0000313" key="4">
    <source>
        <dbReference type="Proteomes" id="UP000504636"/>
    </source>
</evidence>
<dbReference type="Pfam" id="PF00702">
    <property type="entry name" value="Hydrolase"/>
    <property type="match status" value="1"/>
</dbReference>
<evidence type="ECO:0000256" key="2">
    <source>
        <dbReference type="ARBA" id="ARBA00022801"/>
    </source>
</evidence>
<dbReference type="SFLD" id="SFLDG01129">
    <property type="entry name" value="C1.5:_HAD__Beta-PGM__Phosphata"/>
    <property type="match status" value="1"/>
</dbReference>
<dbReference type="InterPro" id="IPR023214">
    <property type="entry name" value="HAD_sf"/>
</dbReference>
<keyword evidence="4" id="KW-1185">Reference proteome</keyword>
<gene>
    <name evidence="3 5" type="ORF">BDZ99DRAFT_464874</name>
</gene>
<dbReference type="OrthoDB" id="40579at2759"/>
<evidence type="ECO:0000313" key="5">
    <source>
        <dbReference type="RefSeq" id="XP_033574940.1"/>
    </source>
</evidence>
<dbReference type="GO" id="GO:0016791">
    <property type="term" value="F:phosphatase activity"/>
    <property type="evidence" value="ECO:0007669"/>
    <property type="project" value="UniProtKB-ARBA"/>
</dbReference>
<dbReference type="PANTHER" id="PTHR43316:SF3">
    <property type="entry name" value="HALOACID DEHALOGENASE, TYPE II (AFU_ORTHOLOGUE AFUA_2G07750)-RELATED"/>
    <property type="match status" value="1"/>
</dbReference>
<dbReference type="AlphaFoldDB" id="A0A6A6YGN7"/>
<dbReference type="InterPro" id="IPR006439">
    <property type="entry name" value="HAD-SF_hydro_IA"/>
</dbReference>
<reference evidence="3 5" key="1">
    <citation type="journal article" date="2020" name="Stud. Mycol.">
        <title>101 Dothideomycetes genomes: a test case for predicting lifestyles and emergence of pathogens.</title>
        <authorList>
            <person name="Haridas S."/>
            <person name="Albert R."/>
            <person name="Binder M."/>
            <person name="Bloem J."/>
            <person name="Labutti K."/>
            <person name="Salamov A."/>
            <person name="Andreopoulos B."/>
            <person name="Baker S."/>
            <person name="Barry K."/>
            <person name="Bills G."/>
            <person name="Bluhm B."/>
            <person name="Cannon C."/>
            <person name="Castanera R."/>
            <person name="Culley D."/>
            <person name="Daum C."/>
            <person name="Ezra D."/>
            <person name="Gonzalez J."/>
            <person name="Henrissat B."/>
            <person name="Kuo A."/>
            <person name="Liang C."/>
            <person name="Lipzen A."/>
            <person name="Lutzoni F."/>
            <person name="Magnuson J."/>
            <person name="Mondo S."/>
            <person name="Nolan M."/>
            <person name="Ohm R."/>
            <person name="Pangilinan J."/>
            <person name="Park H.-J."/>
            <person name="Ramirez L."/>
            <person name="Alfaro M."/>
            <person name="Sun H."/>
            <person name="Tritt A."/>
            <person name="Yoshinaga Y."/>
            <person name="Zwiers L.-H."/>
            <person name="Turgeon B."/>
            <person name="Goodwin S."/>
            <person name="Spatafora J."/>
            <person name="Crous P."/>
            <person name="Grigoriev I."/>
        </authorList>
    </citation>
    <scope>NUCLEOTIDE SEQUENCE</scope>
    <source>
        <strain evidence="3 5">CBS 304.34</strain>
    </source>
</reference>
<dbReference type="InterPro" id="IPR023198">
    <property type="entry name" value="PGP-like_dom2"/>
</dbReference>
<dbReference type="PRINTS" id="PR00413">
    <property type="entry name" value="HADHALOGNASE"/>
</dbReference>
<dbReference type="Proteomes" id="UP000504636">
    <property type="component" value="Unplaced"/>
</dbReference>
<dbReference type="Gene3D" id="3.40.50.1000">
    <property type="entry name" value="HAD superfamily/HAD-like"/>
    <property type="match status" value="1"/>
</dbReference>
<dbReference type="InterPro" id="IPR051540">
    <property type="entry name" value="S-2-haloacid_dehalogenase"/>
</dbReference>
<dbReference type="RefSeq" id="XP_033574940.1">
    <property type="nucleotide sequence ID" value="XM_033720428.1"/>
</dbReference>
<evidence type="ECO:0000313" key="3">
    <source>
        <dbReference type="EMBL" id="KAF2807976.1"/>
    </source>
</evidence>
<name>A0A6A6YGN7_9PEZI</name>
<comment type="similarity">
    <text evidence="1">Belongs to the HAD-like hydrolase superfamily. S-2-haloalkanoic acid dehalogenase family.</text>
</comment>
<protein>
    <submittedName>
        <fullName evidence="3 5">Haloacid dehalogenase</fullName>
    </submittedName>
</protein>
<dbReference type="SFLD" id="SFLDS00003">
    <property type="entry name" value="Haloacid_Dehalogenase"/>
    <property type="match status" value="1"/>
</dbReference>
<dbReference type="SUPFAM" id="SSF56784">
    <property type="entry name" value="HAD-like"/>
    <property type="match status" value="1"/>
</dbReference>
<organism evidence="3">
    <name type="scientific">Mytilinidion resinicola</name>
    <dbReference type="NCBI Taxonomy" id="574789"/>
    <lineage>
        <taxon>Eukaryota</taxon>
        <taxon>Fungi</taxon>
        <taxon>Dikarya</taxon>
        <taxon>Ascomycota</taxon>
        <taxon>Pezizomycotina</taxon>
        <taxon>Dothideomycetes</taxon>
        <taxon>Pleosporomycetidae</taxon>
        <taxon>Mytilinidiales</taxon>
        <taxon>Mytilinidiaceae</taxon>
        <taxon>Mytilinidion</taxon>
    </lineage>
</organism>
<accession>A0A6A6YGN7</accession>
<dbReference type="PANTHER" id="PTHR43316">
    <property type="entry name" value="HYDROLASE, HALOACID DELAHOGENASE-RELATED"/>
    <property type="match status" value="1"/>
</dbReference>
<keyword evidence="2" id="KW-0378">Hydrolase</keyword>
<dbReference type="EMBL" id="MU003704">
    <property type="protein sequence ID" value="KAF2807976.1"/>
    <property type="molecule type" value="Genomic_DNA"/>
</dbReference>
<reference evidence="5" key="3">
    <citation type="submission" date="2025-04" db="UniProtKB">
        <authorList>
            <consortium name="RefSeq"/>
        </authorList>
    </citation>
    <scope>IDENTIFICATION</scope>
    <source>
        <strain evidence="5">CBS 304.34</strain>
    </source>
</reference>
<dbReference type="GeneID" id="54461321"/>
<dbReference type="Gene3D" id="1.10.150.240">
    <property type="entry name" value="Putative phosphatase, domain 2"/>
    <property type="match status" value="1"/>
</dbReference>
<sequence length="313" mass="35357">MVNIIKERRARAIDIDLRSVIPLSSPKIINVSMVLPRAPKALFFDVFGTCVDWRTTVTDALELGSHRALDSAEKSLSSAVRLKASDMTYEDWGKLAQEWRNTYKRFTKSLADDPSLHWKTIDDHHLDSIRELLVDWKLEGLWGDEEVRALSLVWHRLNPWLDSAPGITALNKLFQTATLSNGNFSLLNDLTAHAQMKFTHIFSAELFGAYKPSPTVYLGAASALHLQPSDCAMVAAHLGDLKAAKSHGMQVIYIERPREEDWSKDEVEQAKRDGWVDLWVTSEEDGFLTMAQKLGVKLDEEMLKGFRAHSDPN</sequence>
<proteinExistence type="inferred from homology"/>
<dbReference type="InterPro" id="IPR006328">
    <property type="entry name" value="2-HAD"/>
</dbReference>
<dbReference type="GO" id="GO:0019120">
    <property type="term" value="F:hydrolase activity, acting on acid halide bonds, in C-halide compounds"/>
    <property type="evidence" value="ECO:0007669"/>
    <property type="project" value="InterPro"/>
</dbReference>